<proteinExistence type="predicted"/>
<evidence type="ECO:0000256" key="2">
    <source>
        <dbReference type="SAM" id="MobiDB-lite"/>
    </source>
</evidence>
<gene>
    <name evidence="4" type="ORF">BSL78_03829</name>
</gene>
<dbReference type="InterPro" id="IPR000477">
    <property type="entry name" value="RT_dom"/>
</dbReference>
<keyword evidence="1" id="KW-0175">Coiled coil</keyword>
<dbReference type="Proteomes" id="UP000230750">
    <property type="component" value="Unassembled WGS sequence"/>
</dbReference>
<dbReference type="PANTHER" id="PTHR47027:SF8">
    <property type="entry name" value="RIBONUCLEASE H"/>
    <property type="match status" value="1"/>
</dbReference>
<reference evidence="4 5" key="1">
    <citation type="journal article" date="2017" name="PLoS Biol.">
        <title>The sea cucumber genome provides insights into morphological evolution and visceral regeneration.</title>
        <authorList>
            <person name="Zhang X."/>
            <person name="Sun L."/>
            <person name="Yuan J."/>
            <person name="Sun Y."/>
            <person name="Gao Y."/>
            <person name="Zhang L."/>
            <person name="Li S."/>
            <person name="Dai H."/>
            <person name="Hamel J.F."/>
            <person name="Liu C."/>
            <person name="Yu Y."/>
            <person name="Liu S."/>
            <person name="Lin W."/>
            <person name="Guo K."/>
            <person name="Jin S."/>
            <person name="Xu P."/>
            <person name="Storey K.B."/>
            <person name="Huan P."/>
            <person name="Zhang T."/>
            <person name="Zhou Y."/>
            <person name="Zhang J."/>
            <person name="Lin C."/>
            <person name="Li X."/>
            <person name="Xing L."/>
            <person name="Huo D."/>
            <person name="Sun M."/>
            <person name="Wang L."/>
            <person name="Mercier A."/>
            <person name="Li F."/>
            <person name="Yang H."/>
            <person name="Xiang J."/>
        </authorList>
    </citation>
    <scope>NUCLEOTIDE SEQUENCE [LARGE SCALE GENOMIC DNA]</scope>
    <source>
        <strain evidence="4">Shaxun</strain>
        <tissue evidence="4">Muscle</tissue>
    </source>
</reference>
<dbReference type="PANTHER" id="PTHR47027">
    <property type="entry name" value="REVERSE TRANSCRIPTASE DOMAIN-CONTAINING PROTEIN"/>
    <property type="match status" value="1"/>
</dbReference>
<evidence type="ECO:0000313" key="4">
    <source>
        <dbReference type="EMBL" id="PIK59245.1"/>
    </source>
</evidence>
<evidence type="ECO:0000313" key="5">
    <source>
        <dbReference type="Proteomes" id="UP000230750"/>
    </source>
</evidence>
<dbReference type="STRING" id="307972.A0A2G8LG69"/>
<keyword evidence="5" id="KW-1185">Reference proteome</keyword>
<feature type="domain" description="Reverse transcriptase" evidence="3">
    <location>
        <begin position="52"/>
        <end position="120"/>
    </location>
</feature>
<dbReference type="AlphaFoldDB" id="A0A2G8LG69"/>
<dbReference type="EMBL" id="MRZV01000088">
    <property type="protein sequence ID" value="PIK59245.1"/>
    <property type="molecule type" value="Genomic_DNA"/>
</dbReference>
<dbReference type="Pfam" id="PF00078">
    <property type="entry name" value="RVT_1"/>
    <property type="match status" value="1"/>
</dbReference>
<comment type="caution">
    <text evidence="4">The sequence shown here is derived from an EMBL/GenBank/DDBJ whole genome shotgun (WGS) entry which is preliminary data.</text>
</comment>
<name>A0A2G8LG69_STIJA</name>
<evidence type="ECO:0000256" key="1">
    <source>
        <dbReference type="SAM" id="Coils"/>
    </source>
</evidence>
<organism evidence="4 5">
    <name type="scientific">Stichopus japonicus</name>
    <name type="common">Sea cucumber</name>
    <dbReference type="NCBI Taxonomy" id="307972"/>
    <lineage>
        <taxon>Eukaryota</taxon>
        <taxon>Metazoa</taxon>
        <taxon>Echinodermata</taxon>
        <taxon>Eleutherozoa</taxon>
        <taxon>Echinozoa</taxon>
        <taxon>Holothuroidea</taxon>
        <taxon>Aspidochirotacea</taxon>
        <taxon>Aspidochirotida</taxon>
        <taxon>Stichopodidae</taxon>
        <taxon>Apostichopus</taxon>
    </lineage>
</organism>
<dbReference type="OrthoDB" id="6628868at2759"/>
<sequence length="310" mass="35602">MDLIIIRTGLWQSKTTAFSAFDSPQVIPLKQLEPVGLLDPTHHLLSNEEYTALLAENEDQLQRIVNEVKERSERMGLKMNTKKTKAMLVSRLDEGKELNIRVNGELLEQVKSFKYLGQTISDDGRCDKDIRSRIEIAGGSFIKLKDVLTSKNIKLATRKRMVRCYVLSTLLYASETWTLSTGTENKIEAFEMWLYRKMLKVSYKDRMSNEEVLDRVSKERKLLPELKNRRCSIWATSCDQMGFRNNSSKGRWGAKGKEGDQGTRGWQTSETGQEKILHDLARTAEYRTKWRNMASRASKGQGNILDNVVK</sequence>
<evidence type="ECO:0000259" key="3">
    <source>
        <dbReference type="Pfam" id="PF00078"/>
    </source>
</evidence>
<accession>A0A2G8LG69</accession>
<feature type="region of interest" description="Disordered" evidence="2">
    <location>
        <begin position="248"/>
        <end position="270"/>
    </location>
</feature>
<feature type="coiled-coil region" evidence="1">
    <location>
        <begin position="47"/>
        <end position="74"/>
    </location>
</feature>
<protein>
    <recommendedName>
        <fullName evidence="3">Reverse transcriptase domain-containing protein</fullName>
    </recommendedName>
</protein>